<dbReference type="Proteomes" id="UP001296104">
    <property type="component" value="Unassembled WGS sequence"/>
</dbReference>
<dbReference type="PANTHER" id="PTHR11895">
    <property type="entry name" value="TRANSAMIDASE"/>
    <property type="match status" value="1"/>
</dbReference>
<dbReference type="InterPro" id="IPR036928">
    <property type="entry name" value="AS_sf"/>
</dbReference>
<gene>
    <name evidence="2" type="ORF">LECACI_7A000439</name>
</gene>
<dbReference type="AlphaFoldDB" id="A0AAI8W140"/>
<organism evidence="2 3">
    <name type="scientific">Lecanosticta acicola</name>
    <dbReference type="NCBI Taxonomy" id="111012"/>
    <lineage>
        <taxon>Eukaryota</taxon>
        <taxon>Fungi</taxon>
        <taxon>Dikarya</taxon>
        <taxon>Ascomycota</taxon>
        <taxon>Pezizomycotina</taxon>
        <taxon>Dothideomycetes</taxon>
        <taxon>Dothideomycetidae</taxon>
        <taxon>Mycosphaerellales</taxon>
        <taxon>Mycosphaerellaceae</taxon>
        <taxon>Lecanosticta</taxon>
    </lineage>
</organism>
<dbReference type="InterPro" id="IPR000120">
    <property type="entry name" value="Amidase"/>
</dbReference>
<accession>A0AAI8W140</accession>
<keyword evidence="3" id="KW-1185">Reference proteome</keyword>
<dbReference type="Pfam" id="PF01425">
    <property type="entry name" value="Amidase"/>
    <property type="match status" value="1"/>
</dbReference>
<dbReference type="Gene3D" id="3.90.1300.10">
    <property type="entry name" value="Amidase signature (AS) domain"/>
    <property type="match status" value="1"/>
</dbReference>
<dbReference type="SUPFAM" id="SSF75304">
    <property type="entry name" value="Amidase signature (AS) enzymes"/>
    <property type="match status" value="1"/>
</dbReference>
<reference evidence="2" key="1">
    <citation type="submission" date="2023-11" db="EMBL/GenBank/DDBJ databases">
        <authorList>
            <person name="Alioto T."/>
            <person name="Alioto T."/>
            <person name="Gomez Garrido J."/>
        </authorList>
    </citation>
    <scope>NUCLEOTIDE SEQUENCE</scope>
</reference>
<dbReference type="EMBL" id="CAVMBE010000001">
    <property type="protein sequence ID" value="CAK3771479.1"/>
    <property type="molecule type" value="Genomic_DNA"/>
</dbReference>
<dbReference type="PANTHER" id="PTHR11895:SF67">
    <property type="entry name" value="AMIDASE DOMAIN-CONTAINING PROTEIN"/>
    <property type="match status" value="1"/>
</dbReference>
<sequence length="621" mass="67103">MSTSRRKEVFVNRPKAKATEIPWQEPPAATNPVVKGYALHLGAIAISNLHFVQSLLWGNAGFNGLRNRVELEGFAPRYDPTVMKVDGDVVSSSKQTTDDEGEEGGYGVQKKLLEEAWEGKRPTSTAQVSVLDYTEAYRSGQLTPTAVAQALLPLIRKDATRHSVAFLQVREDLVLQAAEESTKRYRAGRPLSPLDGVPVAVKDEVDVAGYRKCFASRLDFTRKDDATSFCVRKWQEAGAVLMGKTIMHELGIDTTNNNPIFGTPRNPNNDQYYTGGSSGGSAYACAAGLMPLVQGNDGGGSIRIPANYCGLYGLKTSHGRVSSSPSLNLARSTGVCGPMAANMVDLEIGYRIMAQPDGEDADSKLFQAPGSIPPPDRKKILGIYRPWFDRADPVVKEACQKTLDHLTSKLGYATVDITLPLLHDAQMAHAMTILTELNTGLDPKDTHKLSAPTKVLVSVGRQTTSVDFLQAQRLRELLMQHLAYLYEKHPGLIIVTPTTPNAGWRIERGDLSHGLTNGNMQVRNMEYVYLANFTGNPAITLPCGYTDPLPGTSSPGRIPLGLMGMGDWCGEDDLLAFGYDCESYLGSSRERPGNWVDVLELAGAAGAGVDVDADGGGADGQ</sequence>
<evidence type="ECO:0000313" key="3">
    <source>
        <dbReference type="Proteomes" id="UP001296104"/>
    </source>
</evidence>
<feature type="domain" description="Amidase" evidence="1">
    <location>
        <begin position="163"/>
        <end position="575"/>
    </location>
</feature>
<evidence type="ECO:0000313" key="2">
    <source>
        <dbReference type="EMBL" id="CAK3771479.1"/>
    </source>
</evidence>
<protein>
    <submittedName>
        <fullName evidence="2">Amidase signature enzyme</fullName>
    </submittedName>
</protein>
<evidence type="ECO:0000259" key="1">
    <source>
        <dbReference type="Pfam" id="PF01425"/>
    </source>
</evidence>
<dbReference type="InterPro" id="IPR023631">
    <property type="entry name" value="Amidase_dom"/>
</dbReference>
<dbReference type="GO" id="GO:0003824">
    <property type="term" value="F:catalytic activity"/>
    <property type="evidence" value="ECO:0007669"/>
    <property type="project" value="InterPro"/>
</dbReference>
<proteinExistence type="predicted"/>
<comment type="caution">
    <text evidence="2">The sequence shown here is derived from an EMBL/GenBank/DDBJ whole genome shotgun (WGS) entry which is preliminary data.</text>
</comment>
<name>A0AAI8W140_9PEZI</name>